<sequence>MSPHRSVPELLVLQSLRLAGAADAGRIADRSFLPTDVIEDLVRAAQAAGQVEAFDFGTSRSLVLTEAGHARLRELLDDDLEVEQARTTLRAVLEDFEHGINGEMVRAVSEWQRAVPGSEAPVELLDELAALGAELRQVLEPLVATLPRFGRYPAQYRIALRRARDGDLRWIAGIGILSCHTVWAELHQDLLSTLGRERRAETRPEER</sequence>
<organism evidence="1 2">
    <name type="scientific">Candidatus Brachybacterium intestinipullorum</name>
    <dbReference type="NCBI Taxonomy" id="2838512"/>
    <lineage>
        <taxon>Bacteria</taxon>
        <taxon>Bacillati</taxon>
        <taxon>Actinomycetota</taxon>
        <taxon>Actinomycetes</taxon>
        <taxon>Micrococcales</taxon>
        <taxon>Dermabacteraceae</taxon>
        <taxon>Brachybacterium</taxon>
    </lineage>
</organism>
<name>A0A9D2Q1J2_9MICO</name>
<dbReference type="EMBL" id="DWWC01000346">
    <property type="protein sequence ID" value="HJC71159.1"/>
    <property type="molecule type" value="Genomic_DNA"/>
</dbReference>
<proteinExistence type="predicted"/>
<accession>A0A9D2Q1J2</accession>
<evidence type="ECO:0000313" key="2">
    <source>
        <dbReference type="Proteomes" id="UP000823854"/>
    </source>
</evidence>
<reference evidence="1" key="2">
    <citation type="submission" date="2021-04" db="EMBL/GenBank/DDBJ databases">
        <authorList>
            <person name="Gilroy R."/>
        </authorList>
    </citation>
    <scope>NUCLEOTIDE SEQUENCE</scope>
    <source>
        <strain evidence="1">CHK130-7132</strain>
    </source>
</reference>
<evidence type="ECO:0000313" key="1">
    <source>
        <dbReference type="EMBL" id="HJC71159.1"/>
    </source>
</evidence>
<reference evidence="1" key="1">
    <citation type="journal article" date="2021" name="PeerJ">
        <title>Extensive microbial diversity within the chicken gut microbiome revealed by metagenomics and culture.</title>
        <authorList>
            <person name="Gilroy R."/>
            <person name="Ravi A."/>
            <person name="Getino M."/>
            <person name="Pursley I."/>
            <person name="Horton D.L."/>
            <person name="Alikhan N.F."/>
            <person name="Baker D."/>
            <person name="Gharbi K."/>
            <person name="Hall N."/>
            <person name="Watson M."/>
            <person name="Adriaenssens E.M."/>
            <person name="Foster-Nyarko E."/>
            <person name="Jarju S."/>
            <person name="Secka A."/>
            <person name="Antonio M."/>
            <person name="Oren A."/>
            <person name="Chaudhuri R.R."/>
            <person name="La Ragione R."/>
            <person name="Hildebrand F."/>
            <person name="Pallen M.J."/>
        </authorList>
    </citation>
    <scope>NUCLEOTIDE SEQUENCE</scope>
    <source>
        <strain evidence="1">CHK130-7132</strain>
    </source>
</reference>
<dbReference type="Proteomes" id="UP000823854">
    <property type="component" value="Unassembled WGS sequence"/>
</dbReference>
<protein>
    <submittedName>
        <fullName evidence="1">Uncharacterized protein</fullName>
    </submittedName>
</protein>
<gene>
    <name evidence="1" type="ORF">H9932_15985</name>
</gene>
<comment type="caution">
    <text evidence="1">The sequence shown here is derived from an EMBL/GenBank/DDBJ whole genome shotgun (WGS) entry which is preliminary data.</text>
</comment>
<dbReference type="AlphaFoldDB" id="A0A9D2Q1J2"/>